<protein>
    <submittedName>
        <fullName evidence="3">Cell wall chitin catabolism-related protein</fullName>
    </submittedName>
</protein>
<dbReference type="InterPro" id="IPR031669">
    <property type="entry name" value="Fn3_2"/>
</dbReference>
<reference evidence="3 4" key="1">
    <citation type="journal article" date="2012" name="Eukaryot. Cell">
        <title>Genome sequence of the Trichosporon asahii environmental strain CBS 8904.</title>
        <authorList>
            <person name="Yang R.Y."/>
            <person name="Li H.T."/>
            <person name="Zhu H."/>
            <person name="Zhou G.P."/>
            <person name="Wang M."/>
            <person name="Wang L."/>
        </authorList>
    </citation>
    <scope>NUCLEOTIDE SEQUENCE [LARGE SCALE GENOMIC DNA]</scope>
    <source>
        <strain evidence="3 4">CBS 8904</strain>
    </source>
</reference>
<dbReference type="PANTHER" id="PTHR47351:SF1">
    <property type="entry name" value="CHITIN BIOSYNTHESIS PROTEIN CHS5"/>
    <property type="match status" value="1"/>
</dbReference>
<dbReference type="InterPro" id="IPR013783">
    <property type="entry name" value="Ig-like_fold"/>
</dbReference>
<dbReference type="STRING" id="1220162.K1VCX5"/>
<evidence type="ECO:0000313" key="4">
    <source>
        <dbReference type="Proteomes" id="UP000006757"/>
    </source>
</evidence>
<dbReference type="Gene3D" id="6.20.120.50">
    <property type="match status" value="1"/>
</dbReference>
<dbReference type="InterPro" id="IPR031673">
    <property type="entry name" value="Chs5_N"/>
</dbReference>
<dbReference type="AlphaFoldDB" id="K1VCX5"/>
<feature type="domain" description="BRCT" evidence="2">
    <location>
        <begin position="179"/>
        <end position="275"/>
    </location>
</feature>
<dbReference type="OMA" id="CETEGTI"/>
<dbReference type="GO" id="GO:0005802">
    <property type="term" value="C:trans-Golgi network"/>
    <property type="evidence" value="ECO:0007669"/>
    <property type="project" value="TreeGrafter"/>
</dbReference>
<dbReference type="OrthoDB" id="245697at2759"/>
<feature type="compositionally biased region" description="Low complexity" evidence="1">
    <location>
        <begin position="353"/>
        <end position="363"/>
    </location>
</feature>
<dbReference type="Gene3D" id="2.60.40.10">
    <property type="entry name" value="Immunoglobulins"/>
    <property type="match status" value="1"/>
</dbReference>
<dbReference type="GO" id="GO:0000747">
    <property type="term" value="P:conjugation with cellular fusion"/>
    <property type="evidence" value="ECO:0007669"/>
    <property type="project" value="TreeGrafter"/>
</dbReference>
<sequence>MSQAEARQRGSPKAVKSEKSRCGNGWSFQSHRSPQAILLGPNAHLLEFPSLLLPTPSPTDPPLGPGSILTITVSRDMEAERASRNAFETLQESILEEYGTTSPSKPVLRVQNVTQTSVALEWDPLKLGSASFRGLEMYRNGQRWGRVGGDVGTKEEKLEWKTGGLQSGEEYTFQLVFNLTGLYVTFGSIQPPTLINQLRGCLEQIHAREAPAVQLATTHFVCSSPLTGGDESGRGGHLDDAYTQAMAANLPVVSPAWLLAVAAERRLVPIANYLLPAPTQSIDTAGGPAPFRRPSSSRPSSLPTPGDLGTSNHDTIRSPSPETVARMSNTGPAMSPSSRTQSFEHRQMSLPTEPESSGSGRPRSPIKPESDGRLDRGFKFPLSVNTEDKTEQTLSSPLKQTPVVHIQAPSTDGPVSAPVGCDDKPTERSQDTPDADREEVSAAVSASGGQESSVDDGAKDSQVDDSSKPSKAAGDANLDEIDLS</sequence>
<feature type="compositionally biased region" description="Basic and acidic residues" evidence="1">
    <location>
        <begin position="456"/>
        <end position="468"/>
    </location>
</feature>
<dbReference type="InterPro" id="IPR036420">
    <property type="entry name" value="BRCT_dom_sf"/>
</dbReference>
<feature type="compositionally biased region" description="Polar residues" evidence="1">
    <location>
        <begin position="309"/>
        <end position="341"/>
    </location>
</feature>
<dbReference type="InParanoid" id="K1VCX5"/>
<gene>
    <name evidence="3" type="ORF">A1Q2_03888</name>
</gene>
<dbReference type="Pfam" id="PF16892">
    <property type="entry name" value="CHS5_N"/>
    <property type="match status" value="1"/>
</dbReference>
<dbReference type="PROSITE" id="PS50172">
    <property type="entry name" value="BRCT"/>
    <property type="match status" value="1"/>
</dbReference>
<organism evidence="3 4">
    <name type="scientific">Trichosporon asahii var. asahii (strain CBS 8904)</name>
    <name type="common">Yeast</name>
    <dbReference type="NCBI Taxonomy" id="1220162"/>
    <lineage>
        <taxon>Eukaryota</taxon>
        <taxon>Fungi</taxon>
        <taxon>Dikarya</taxon>
        <taxon>Basidiomycota</taxon>
        <taxon>Agaricomycotina</taxon>
        <taxon>Tremellomycetes</taxon>
        <taxon>Trichosporonales</taxon>
        <taxon>Trichosporonaceae</taxon>
        <taxon>Trichosporon</taxon>
    </lineage>
</organism>
<dbReference type="GO" id="GO:0034044">
    <property type="term" value="C:exomer complex"/>
    <property type="evidence" value="ECO:0007669"/>
    <property type="project" value="TreeGrafter"/>
</dbReference>
<accession>K1VCX5</accession>
<dbReference type="InterPro" id="IPR001357">
    <property type="entry name" value="BRCT_dom"/>
</dbReference>
<evidence type="ECO:0000259" key="2">
    <source>
        <dbReference type="PROSITE" id="PS50172"/>
    </source>
</evidence>
<dbReference type="Proteomes" id="UP000006757">
    <property type="component" value="Unassembled WGS sequence"/>
</dbReference>
<dbReference type="InterPro" id="IPR052827">
    <property type="entry name" value="CHS_Export/Cell_Fusion_Reg"/>
</dbReference>
<dbReference type="EMBL" id="AMBO01000310">
    <property type="protein sequence ID" value="EKD01825.1"/>
    <property type="molecule type" value="Genomic_DNA"/>
</dbReference>
<dbReference type="Pfam" id="PF16893">
    <property type="entry name" value="fn3_2"/>
    <property type="match status" value="1"/>
</dbReference>
<dbReference type="eggNOG" id="ENOG502QRF7">
    <property type="taxonomic scope" value="Eukaryota"/>
</dbReference>
<dbReference type="CDD" id="cd00063">
    <property type="entry name" value="FN3"/>
    <property type="match status" value="1"/>
</dbReference>
<feature type="compositionally biased region" description="Low complexity" evidence="1">
    <location>
        <begin position="288"/>
        <end position="305"/>
    </location>
</feature>
<dbReference type="GO" id="GO:0006893">
    <property type="term" value="P:Golgi to plasma membrane transport"/>
    <property type="evidence" value="ECO:0007669"/>
    <property type="project" value="TreeGrafter"/>
</dbReference>
<dbReference type="HOGENOM" id="CLU_564039_0_0_1"/>
<dbReference type="GO" id="GO:0046983">
    <property type="term" value="F:protein dimerization activity"/>
    <property type="evidence" value="ECO:0007669"/>
    <property type="project" value="InterPro"/>
</dbReference>
<feature type="compositionally biased region" description="Basic and acidic residues" evidence="1">
    <location>
        <begin position="421"/>
        <end position="440"/>
    </location>
</feature>
<dbReference type="PANTHER" id="PTHR47351">
    <property type="entry name" value="CHITIN BIOSYNTHESIS PROTEIN CHS5"/>
    <property type="match status" value="1"/>
</dbReference>
<evidence type="ECO:0000313" key="3">
    <source>
        <dbReference type="EMBL" id="EKD01825.1"/>
    </source>
</evidence>
<dbReference type="InterPro" id="IPR003961">
    <property type="entry name" value="FN3_dom"/>
</dbReference>
<feature type="region of interest" description="Disordered" evidence="1">
    <location>
        <begin position="1"/>
        <end position="26"/>
    </location>
</feature>
<keyword evidence="4" id="KW-1185">Reference proteome</keyword>
<proteinExistence type="predicted"/>
<feature type="region of interest" description="Disordered" evidence="1">
    <location>
        <begin position="278"/>
        <end position="484"/>
    </location>
</feature>
<dbReference type="Gene3D" id="3.40.50.10190">
    <property type="entry name" value="BRCT domain"/>
    <property type="match status" value="1"/>
</dbReference>
<name>K1VCX5_TRIAC</name>
<feature type="compositionally biased region" description="Basic and acidic residues" evidence="1">
    <location>
        <begin position="366"/>
        <end position="378"/>
    </location>
</feature>
<dbReference type="SUPFAM" id="SSF52113">
    <property type="entry name" value="BRCT domain"/>
    <property type="match status" value="1"/>
</dbReference>
<evidence type="ECO:0000256" key="1">
    <source>
        <dbReference type="SAM" id="MobiDB-lite"/>
    </source>
</evidence>
<comment type="caution">
    <text evidence="3">The sequence shown here is derived from an EMBL/GenBank/DDBJ whole genome shotgun (WGS) entry which is preliminary data.</text>
</comment>